<dbReference type="Pfam" id="PF08534">
    <property type="entry name" value="Redoxin"/>
    <property type="match status" value="1"/>
</dbReference>
<dbReference type="SUPFAM" id="SSF52833">
    <property type="entry name" value="Thioredoxin-like"/>
    <property type="match status" value="1"/>
</dbReference>
<keyword evidence="6" id="KW-0472">Membrane</keyword>
<reference evidence="9" key="1">
    <citation type="submission" date="2017-08" db="EMBL/GenBank/DDBJ databases">
        <title>A dynamic microbial community with high functional redundancy inhabits the cold, oxic subseafloor aquifer.</title>
        <authorList>
            <person name="Tully B.J."/>
            <person name="Wheat C.G."/>
            <person name="Glazer B.T."/>
            <person name="Huber J.A."/>
        </authorList>
    </citation>
    <scope>NUCLEOTIDE SEQUENCE [LARGE SCALE GENOMIC DNA]</scope>
</reference>
<organism evidence="8 9">
    <name type="scientific">SAR86 cluster bacterium</name>
    <dbReference type="NCBI Taxonomy" id="2030880"/>
    <lineage>
        <taxon>Bacteria</taxon>
        <taxon>Pseudomonadati</taxon>
        <taxon>Pseudomonadota</taxon>
        <taxon>Gammaproteobacteria</taxon>
        <taxon>SAR86 cluster</taxon>
    </lineage>
</organism>
<gene>
    <name evidence="8" type="ORF">COA96_12535</name>
</gene>
<dbReference type="EMBL" id="NVVJ01000044">
    <property type="protein sequence ID" value="PCJ23113.1"/>
    <property type="molecule type" value="Genomic_DNA"/>
</dbReference>
<keyword evidence="3" id="KW-0201">Cytochrome c-type biogenesis</keyword>
<dbReference type="InterPro" id="IPR013740">
    <property type="entry name" value="Redoxin"/>
</dbReference>
<dbReference type="PANTHER" id="PTHR42852">
    <property type="entry name" value="THIOL:DISULFIDE INTERCHANGE PROTEIN DSBE"/>
    <property type="match status" value="1"/>
</dbReference>
<dbReference type="PANTHER" id="PTHR42852:SF6">
    <property type="entry name" value="THIOL:DISULFIDE INTERCHANGE PROTEIN DSBE"/>
    <property type="match status" value="1"/>
</dbReference>
<dbReference type="InterPro" id="IPR050553">
    <property type="entry name" value="Thioredoxin_ResA/DsbE_sf"/>
</dbReference>
<dbReference type="InterPro" id="IPR013766">
    <property type="entry name" value="Thioredoxin_domain"/>
</dbReference>
<dbReference type="InterPro" id="IPR017937">
    <property type="entry name" value="Thioredoxin_CS"/>
</dbReference>
<evidence type="ECO:0000256" key="4">
    <source>
        <dbReference type="ARBA" id="ARBA00023157"/>
    </source>
</evidence>
<keyword evidence="4" id="KW-1015">Disulfide bond</keyword>
<feature type="transmembrane region" description="Helical" evidence="6">
    <location>
        <begin position="6"/>
        <end position="25"/>
    </location>
</feature>
<sequence length="180" mass="20525">MNRLKFFIPVIGFVALVILFWRGLYLDPKTLPSMLIDKPMPAFQTATVNGPVLSNDDLPKQIFLLNIWGSYCLPCLIEHPTLMRLTEEGDIPVIGVNYRDREDLAIDWLEENGNPFQFSILDESGRFGIDLGVYGAPETYLVDENGVIRFRHVSVLDETVWQRDFLPAIAELRNETGQPQ</sequence>
<dbReference type="InterPro" id="IPR036249">
    <property type="entry name" value="Thioredoxin-like_sf"/>
</dbReference>
<dbReference type="GO" id="GO:0005886">
    <property type="term" value="C:plasma membrane"/>
    <property type="evidence" value="ECO:0007669"/>
    <property type="project" value="UniProtKB-SubCell"/>
</dbReference>
<keyword evidence="6" id="KW-0812">Transmembrane</keyword>
<dbReference type="AlphaFoldDB" id="A0A2A5AUY8"/>
<dbReference type="CDD" id="cd03010">
    <property type="entry name" value="TlpA_like_DsbE"/>
    <property type="match status" value="1"/>
</dbReference>
<evidence type="ECO:0000259" key="7">
    <source>
        <dbReference type="PROSITE" id="PS51352"/>
    </source>
</evidence>
<evidence type="ECO:0000256" key="6">
    <source>
        <dbReference type="SAM" id="Phobius"/>
    </source>
</evidence>
<comment type="caution">
    <text evidence="8">The sequence shown here is derived from an EMBL/GenBank/DDBJ whole genome shotgun (WGS) entry which is preliminary data.</text>
</comment>
<dbReference type="GO" id="GO:0015036">
    <property type="term" value="F:disulfide oxidoreductase activity"/>
    <property type="evidence" value="ECO:0007669"/>
    <property type="project" value="InterPro"/>
</dbReference>
<comment type="subcellular location">
    <subcellularLocation>
        <location evidence="1">Cell inner membrane</location>
        <topology evidence="1">Single-pass membrane protein</topology>
        <orientation evidence="1">Periplasmic side</orientation>
    </subcellularLocation>
</comment>
<dbReference type="NCBIfam" id="TIGR00385">
    <property type="entry name" value="dsbE"/>
    <property type="match status" value="1"/>
</dbReference>
<evidence type="ECO:0000256" key="3">
    <source>
        <dbReference type="ARBA" id="ARBA00022748"/>
    </source>
</evidence>
<dbReference type="PROSITE" id="PS51352">
    <property type="entry name" value="THIOREDOXIN_2"/>
    <property type="match status" value="1"/>
</dbReference>
<name>A0A2A5AUY8_9GAMM</name>
<protein>
    <submittedName>
        <fullName evidence="8">DsbE family thiol:disulfide interchange protein</fullName>
    </submittedName>
</protein>
<evidence type="ECO:0000313" key="8">
    <source>
        <dbReference type="EMBL" id="PCJ23113.1"/>
    </source>
</evidence>
<evidence type="ECO:0000256" key="1">
    <source>
        <dbReference type="ARBA" id="ARBA00004383"/>
    </source>
</evidence>
<evidence type="ECO:0000313" key="9">
    <source>
        <dbReference type="Proteomes" id="UP000218327"/>
    </source>
</evidence>
<dbReference type="GO" id="GO:0030288">
    <property type="term" value="C:outer membrane-bounded periplasmic space"/>
    <property type="evidence" value="ECO:0007669"/>
    <property type="project" value="InterPro"/>
</dbReference>
<evidence type="ECO:0000256" key="5">
    <source>
        <dbReference type="ARBA" id="ARBA00023284"/>
    </source>
</evidence>
<dbReference type="GO" id="GO:0017004">
    <property type="term" value="P:cytochrome complex assembly"/>
    <property type="evidence" value="ECO:0007669"/>
    <property type="project" value="UniProtKB-KW"/>
</dbReference>
<proteinExistence type="inferred from homology"/>
<feature type="domain" description="Thioredoxin" evidence="7">
    <location>
        <begin position="34"/>
        <end position="174"/>
    </location>
</feature>
<dbReference type="PROSITE" id="PS00194">
    <property type="entry name" value="THIOREDOXIN_1"/>
    <property type="match status" value="1"/>
</dbReference>
<keyword evidence="6" id="KW-1133">Transmembrane helix</keyword>
<keyword evidence="5" id="KW-0676">Redox-active center</keyword>
<comment type="similarity">
    <text evidence="2">Belongs to the thioredoxin family. DsbE subfamily.</text>
</comment>
<dbReference type="Proteomes" id="UP000218327">
    <property type="component" value="Unassembled WGS sequence"/>
</dbReference>
<dbReference type="InterPro" id="IPR004799">
    <property type="entry name" value="Periplasmic_diS_OxRdtase_DsbE"/>
</dbReference>
<dbReference type="Gene3D" id="3.40.30.10">
    <property type="entry name" value="Glutaredoxin"/>
    <property type="match status" value="1"/>
</dbReference>
<accession>A0A2A5AUY8</accession>
<evidence type="ECO:0000256" key="2">
    <source>
        <dbReference type="ARBA" id="ARBA00007758"/>
    </source>
</evidence>